<evidence type="ECO:0008006" key="4">
    <source>
        <dbReference type="Google" id="ProtNLM"/>
    </source>
</evidence>
<dbReference type="OrthoDB" id="341421at2759"/>
<sequence>MPSARRQGKGQIARALDRMVLTGTPLNVENAVQLLRAYVALPDVTTRQGLKKLHDTYDVVDLELQQVYEGSHSRVGVRVGVMAFYAAMCVDNILCQKLLQEQSHSPDTYLLLAIVDNTIALLSFNATKHMALRLLASLVRYGKQEFHRTTILSCVTDLAKVADDNLNDPVICDLVVTILSQCLTSINPTKYEVDMGAQTLVAVVACMSSTHALPTCILEGLSVLGMLLATNWSQEWRDSLLTVCPESVGILVAGLHSPSWETRTMSLATLLCLYDVMGSGYLPGPVIDEQLAFSYISALPGLAGRLTPTIVESIENHSGRWEESTSYLSACVPWKLIVGFRDFCRNGDGISLGYTLFNLILSTEFAVPNDAKDWEEDGCHPFSDYADALPFCATALRSRGNHRDDLVVDVLDTMFKLKHCHVDTALTRVDVTWQMVLCLQAAKDNHEKHPEVAYFQLVILMLEMPTNPYQGLSRALVVRAYSDVTATTFVKHALLARRVEKYALAGVQKMMVVSAHPAGGRSTGWSAGHLYLVSALQHSKEFLATTPPCHLERGRIFGWYMILSIFLTTNTPINVDHWQNECRRYIEPYTEFCQLLGISPDSSPIVRFYRVILQIYEGSTHCYSAMFDRLEDDRPLRGPDLRPEEPQSRSTLPGYDDVIRSCPQYLINSGWRVFSSSQPHFKPLPTQVSMTGQAVAESPLPFREDVENTLSINSRNDADTAGPVEDAFTTDWWHDQSHSPTPAVERFDLEFDESYLLKCQIPSFNPKRLRMSNIKILFLLGRMFGPGISQAQFVRVMRMCALCHNYCFIERQHLHRCKGAVLRTQADGFDLVMSMATYEEHAGLSRLDLYRLLTRCSVCCHICMEGSLGVHDCPDTH</sequence>
<proteinExistence type="predicted"/>
<dbReference type="AlphaFoldDB" id="A0A4Y7T422"/>
<dbReference type="Proteomes" id="UP000298030">
    <property type="component" value="Unassembled WGS sequence"/>
</dbReference>
<reference evidence="2 3" key="1">
    <citation type="journal article" date="2019" name="Nat. Ecol. Evol.">
        <title>Megaphylogeny resolves global patterns of mushroom evolution.</title>
        <authorList>
            <person name="Varga T."/>
            <person name="Krizsan K."/>
            <person name="Foldi C."/>
            <person name="Dima B."/>
            <person name="Sanchez-Garcia M."/>
            <person name="Sanchez-Ramirez S."/>
            <person name="Szollosi G.J."/>
            <person name="Szarkandi J.G."/>
            <person name="Papp V."/>
            <person name="Albert L."/>
            <person name="Andreopoulos W."/>
            <person name="Angelini C."/>
            <person name="Antonin V."/>
            <person name="Barry K.W."/>
            <person name="Bougher N.L."/>
            <person name="Buchanan P."/>
            <person name="Buyck B."/>
            <person name="Bense V."/>
            <person name="Catcheside P."/>
            <person name="Chovatia M."/>
            <person name="Cooper J."/>
            <person name="Damon W."/>
            <person name="Desjardin D."/>
            <person name="Finy P."/>
            <person name="Geml J."/>
            <person name="Haridas S."/>
            <person name="Hughes K."/>
            <person name="Justo A."/>
            <person name="Karasinski D."/>
            <person name="Kautmanova I."/>
            <person name="Kiss B."/>
            <person name="Kocsube S."/>
            <person name="Kotiranta H."/>
            <person name="LaButti K.M."/>
            <person name="Lechner B.E."/>
            <person name="Liimatainen K."/>
            <person name="Lipzen A."/>
            <person name="Lukacs Z."/>
            <person name="Mihaltcheva S."/>
            <person name="Morgado L.N."/>
            <person name="Niskanen T."/>
            <person name="Noordeloos M.E."/>
            <person name="Ohm R.A."/>
            <person name="Ortiz-Santana B."/>
            <person name="Ovrebo C."/>
            <person name="Racz N."/>
            <person name="Riley R."/>
            <person name="Savchenko A."/>
            <person name="Shiryaev A."/>
            <person name="Soop K."/>
            <person name="Spirin V."/>
            <person name="Szebenyi C."/>
            <person name="Tomsovsky M."/>
            <person name="Tulloss R.E."/>
            <person name="Uehling J."/>
            <person name="Grigoriev I.V."/>
            <person name="Vagvolgyi C."/>
            <person name="Papp T."/>
            <person name="Martin F.M."/>
            <person name="Miettinen O."/>
            <person name="Hibbett D.S."/>
            <person name="Nagy L.G."/>
        </authorList>
    </citation>
    <scope>NUCLEOTIDE SEQUENCE [LARGE SCALE GENOMIC DNA]</scope>
    <source>
        <strain evidence="2 3">FP101781</strain>
    </source>
</reference>
<evidence type="ECO:0000256" key="1">
    <source>
        <dbReference type="SAM" id="MobiDB-lite"/>
    </source>
</evidence>
<evidence type="ECO:0000313" key="3">
    <source>
        <dbReference type="Proteomes" id="UP000298030"/>
    </source>
</evidence>
<dbReference type="SUPFAM" id="SSF48371">
    <property type="entry name" value="ARM repeat"/>
    <property type="match status" value="1"/>
</dbReference>
<organism evidence="2 3">
    <name type="scientific">Coprinellus micaceus</name>
    <name type="common">Glistening ink-cap mushroom</name>
    <name type="synonym">Coprinus micaceus</name>
    <dbReference type="NCBI Taxonomy" id="71717"/>
    <lineage>
        <taxon>Eukaryota</taxon>
        <taxon>Fungi</taxon>
        <taxon>Dikarya</taxon>
        <taxon>Basidiomycota</taxon>
        <taxon>Agaricomycotina</taxon>
        <taxon>Agaricomycetes</taxon>
        <taxon>Agaricomycetidae</taxon>
        <taxon>Agaricales</taxon>
        <taxon>Agaricineae</taxon>
        <taxon>Psathyrellaceae</taxon>
        <taxon>Coprinellus</taxon>
    </lineage>
</organism>
<feature type="region of interest" description="Disordered" evidence="1">
    <location>
        <begin position="634"/>
        <end position="653"/>
    </location>
</feature>
<comment type="caution">
    <text evidence="2">The sequence shown here is derived from an EMBL/GenBank/DDBJ whole genome shotgun (WGS) entry which is preliminary data.</text>
</comment>
<gene>
    <name evidence="2" type="ORF">FA13DRAFT_1793755</name>
</gene>
<evidence type="ECO:0000313" key="2">
    <source>
        <dbReference type="EMBL" id="TEB28917.1"/>
    </source>
</evidence>
<keyword evidence="3" id="KW-1185">Reference proteome</keyword>
<accession>A0A4Y7T422</accession>
<dbReference type="InterPro" id="IPR016024">
    <property type="entry name" value="ARM-type_fold"/>
</dbReference>
<feature type="compositionally biased region" description="Basic and acidic residues" evidence="1">
    <location>
        <begin position="634"/>
        <end position="647"/>
    </location>
</feature>
<name>A0A4Y7T422_COPMI</name>
<dbReference type="EMBL" id="QPFP01000030">
    <property type="protein sequence ID" value="TEB28917.1"/>
    <property type="molecule type" value="Genomic_DNA"/>
</dbReference>
<protein>
    <recommendedName>
        <fullName evidence="4">Rapamycin-insensitive companion of mTOR domain-containing protein</fullName>
    </recommendedName>
</protein>